<dbReference type="Proteomes" id="UP000054387">
    <property type="component" value="Unassembled WGS sequence"/>
</dbReference>
<proteinExistence type="predicted"/>
<gene>
    <name evidence="1" type="ORF">AUR64_04370</name>
</gene>
<reference evidence="1 2" key="1">
    <citation type="submission" date="2015-12" db="EMBL/GenBank/DDBJ databases">
        <title>Haloprofundus marisrubri gen. nov., sp. nov., an extremely halophilic archaeon isolated from the Discovery deep brine-seawater interface in the Red Sea.</title>
        <authorList>
            <person name="Zhang G."/>
            <person name="Stingl U."/>
            <person name="Rashid M."/>
        </authorList>
    </citation>
    <scope>NUCLEOTIDE SEQUENCE [LARGE SCALE GENOMIC DNA]</scope>
    <source>
        <strain evidence="1 2">SB9</strain>
    </source>
</reference>
<accession>A0A0W1RD50</accession>
<evidence type="ECO:0000313" key="1">
    <source>
        <dbReference type="EMBL" id="KTG11322.1"/>
    </source>
</evidence>
<organism evidence="1 2">
    <name type="scientific">Haloprofundus marisrubri</name>
    <dbReference type="NCBI Taxonomy" id="1514971"/>
    <lineage>
        <taxon>Archaea</taxon>
        <taxon>Methanobacteriati</taxon>
        <taxon>Methanobacteriota</taxon>
        <taxon>Stenosarchaea group</taxon>
        <taxon>Halobacteria</taxon>
        <taxon>Halobacteriales</taxon>
        <taxon>Haloferacaceae</taxon>
        <taxon>Haloprofundus</taxon>
    </lineage>
</organism>
<dbReference type="RefSeq" id="WP_058580240.1">
    <property type="nucleotide sequence ID" value="NZ_LOPU01000005.1"/>
</dbReference>
<dbReference type="AlphaFoldDB" id="A0A0W1RD50"/>
<protein>
    <submittedName>
        <fullName evidence="1">Uncharacterized protein</fullName>
    </submittedName>
</protein>
<name>A0A0W1RD50_9EURY</name>
<comment type="caution">
    <text evidence="1">The sequence shown here is derived from an EMBL/GenBank/DDBJ whole genome shotgun (WGS) entry which is preliminary data.</text>
</comment>
<sequence length="177" mass="19615">MSSSNPDWDLEQLKRDIHGERVGRNNTFCCDFCEVQISLEEPVMYDIVSVYDLANIEALSNPPKGWILDAARCENCEVDAVEPKTDGWKEAVVLFSIAESNGILSADASELTLIDYSPGDEGHHPPSIPLSALTTPGGVSMARWGYLKTLLATTAVEHEQFDVYRDMLTDMEKESTD</sequence>
<dbReference type="OrthoDB" id="306498at2157"/>
<evidence type="ECO:0000313" key="2">
    <source>
        <dbReference type="Proteomes" id="UP000054387"/>
    </source>
</evidence>
<dbReference type="EMBL" id="LOPU01000005">
    <property type="protein sequence ID" value="KTG11322.1"/>
    <property type="molecule type" value="Genomic_DNA"/>
</dbReference>
<keyword evidence="2" id="KW-1185">Reference proteome</keyword>